<dbReference type="InterPro" id="IPR000407">
    <property type="entry name" value="GDA1_CD39_NTPase"/>
</dbReference>
<evidence type="ECO:0000256" key="3">
    <source>
        <dbReference type="PIRSR" id="PIRSR600407-1"/>
    </source>
</evidence>
<gene>
    <name evidence="8" type="primary">LOC114473763</name>
</gene>
<evidence type="ECO:0000256" key="7">
    <source>
        <dbReference type="SAM" id="SignalP"/>
    </source>
</evidence>
<dbReference type="GO" id="GO:0017111">
    <property type="term" value="F:ribonucleoside triphosphate phosphatase activity"/>
    <property type="evidence" value="ECO:0007669"/>
    <property type="project" value="TreeGrafter"/>
</dbReference>
<accession>A0A8C5DYL2</accession>
<dbReference type="RefSeq" id="XP_028319338.1">
    <property type="nucleotide sequence ID" value="XM_028463537.1"/>
</dbReference>
<evidence type="ECO:0000256" key="1">
    <source>
        <dbReference type="ARBA" id="ARBA00009283"/>
    </source>
</evidence>
<dbReference type="GO" id="GO:0005524">
    <property type="term" value="F:ATP binding"/>
    <property type="evidence" value="ECO:0007669"/>
    <property type="project" value="UniProtKB-KW"/>
</dbReference>
<evidence type="ECO:0000256" key="2">
    <source>
        <dbReference type="ARBA" id="ARBA00022801"/>
    </source>
</evidence>
<dbReference type="Ensembl" id="ENSGWIT00000011058.1">
    <property type="protein sequence ID" value="ENSGWIP00000009935.1"/>
    <property type="gene ID" value="ENSGWIG00000005866.1"/>
</dbReference>
<dbReference type="Gene3D" id="3.30.420.40">
    <property type="match status" value="1"/>
</dbReference>
<keyword evidence="6" id="KW-1133">Transmembrane helix</keyword>
<dbReference type="GO" id="GO:0009134">
    <property type="term" value="P:nucleoside diphosphate catabolic process"/>
    <property type="evidence" value="ECO:0007669"/>
    <property type="project" value="TreeGrafter"/>
</dbReference>
<dbReference type="RefSeq" id="XP_028319339.1">
    <property type="nucleotide sequence ID" value="XM_028463538.1"/>
</dbReference>
<dbReference type="FunFam" id="3.30.420.40:FF:000068">
    <property type="entry name" value="Ectonucleoside triphosphate diphosphohydrolase 1"/>
    <property type="match status" value="1"/>
</dbReference>
<feature type="signal peptide" evidence="7">
    <location>
        <begin position="1"/>
        <end position="17"/>
    </location>
</feature>
<name>A0A8C5DYL2_GOUWI</name>
<keyword evidence="9" id="KW-1185">Reference proteome</keyword>
<evidence type="ECO:0000256" key="6">
    <source>
        <dbReference type="SAM" id="Phobius"/>
    </source>
</evidence>
<keyword evidence="6" id="KW-0812">Transmembrane</keyword>
<reference evidence="8" key="1">
    <citation type="submission" date="2020-06" db="EMBL/GenBank/DDBJ databases">
        <authorList>
            <consortium name="Wellcome Sanger Institute Data Sharing"/>
        </authorList>
    </citation>
    <scope>NUCLEOTIDE SEQUENCE [LARGE SCALE GENOMIC DNA]</scope>
</reference>
<evidence type="ECO:0000256" key="5">
    <source>
        <dbReference type="RuleBase" id="RU003833"/>
    </source>
</evidence>
<evidence type="ECO:0000313" key="9">
    <source>
        <dbReference type="Proteomes" id="UP000694680"/>
    </source>
</evidence>
<sequence length="503" mass="56044">MALLIPAVLLLLGLVSILLITITTEDVKKVPVFIYGIVLDAGSSHTALYIYKWLSDKQNGTGVVTQHSECHVKGGGISSYVGQQGAAGRSLEACLNQAVDDIPKETHTHTPVYLGATAGMRLLQKSSPDVSDQILQEVEHKIQSYPFKYQGASILSGQEEGVFGWVTVNYLLENFIKYSFTGHWFRPKKPTMGALDFGGASTQITFSTDQNMEEPENVMKLRLYGYNYTLYTHSYLCYGQDQVLKRLLVHIYKSQSPSETLTHPCYPVGYSLQIKLNTIFNSPCTAKLAPSTSGYDPHGSVMVLGGGHYEFCVGNVSQMFSFNSCSYSRCSFDNVFQPNVSGSFMAFSAFFYVHSFLQRLTDITVNSPSLLEEASRRLCSMNYSQMLLLAEDEKRRLQNYCPSSVFITLLTLNGYGFDHASFPRISFQKKAGDTSVGWALGYMLSLSNQLPAETLGVRKALTPGAWWTLLFLFIFLVMGVFFFVFHQARNKRTKGSCESESQL</sequence>
<keyword evidence="4" id="KW-0547">Nucleotide-binding</keyword>
<reference evidence="8" key="2">
    <citation type="submission" date="2025-08" db="UniProtKB">
        <authorList>
            <consortium name="Ensembl"/>
        </authorList>
    </citation>
    <scope>IDENTIFICATION</scope>
</reference>
<organism evidence="8 9">
    <name type="scientific">Gouania willdenowi</name>
    <name type="common">Blunt-snouted clingfish</name>
    <name type="synonym">Lepadogaster willdenowi</name>
    <dbReference type="NCBI Taxonomy" id="441366"/>
    <lineage>
        <taxon>Eukaryota</taxon>
        <taxon>Metazoa</taxon>
        <taxon>Chordata</taxon>
        <taxon>Craniata</taxon>
        <taxon>Vertebrata</taxon>
        <taxon>Euteleostomi</taxon>
        <taxon>Actinopterygii</taxon>
        <taxon>Neopterygii</taxon>
        <taxon>Teleostei</taxon>
        <taxon>Neoteleostei</taxon>
        <taxon>Acanthomorphata</taxon>
        <taxon>Ovalentaria</taxon>
        <taxon>Blenniimorphae</taxon>
        <taxon>Blenniiformes</taxon>
        <taxon>Gobiesocoidei</taxon>
        <taxon>Gobiesocidae</taxon>
        <taxon>Gobiesocinae</taxon>
        <taxon>Gouania</taxon>
    </lineage>
</organism>
<dbReference type="PANTHER" id="PTHR11782:SF33">
    <property type="entry name" value="ECTONUCLEOSIDE TRIPHOSPHATE DIPHOSPHOHYDROLASE 2"/>
    <property type="match status" value="1"/>
</dbReference>
<dbReference type="PROSITE" id="PS01238">
    <property type="entry name" value="GDA1_CD39_NTPASE"/>
    <property type="match status" value="1"/>
</dbReference>
<dbReference type="Pfam" id="PF01150">
    <property type="entry name" value="GDA1_CD39"/>
    <property type="match status" value="1"/>
</dbReference>
<proteinExistence type="inferred from homology"/>
<evidence type="ECO:0000256" key="4">
    <source>
        <dbReference type="PIRSR" id="PIRSR600407-2"/>
    </source>
</evidence>
<keyword evidence="7" id="KW-0732">Signal</keyword>
<dbReference type="GO" id="GO:0045134">
    <property type="term" value="F:UDP phosphatase activity"/>
    <property type="evidence" value="ECO:0007669"/>
    <property type="project" value="TreeGrafter"/>
</dbReference>
<evidence type="ECO:0000313" key="8">
    <source>
        <dbReference type="Ensembl" id="ENSGWIP00000009935.1"/>
    </source>
</evidence>
<keyword evidence="2 5" id="KW-0378">Hydrolase</keyword>
<dbReference type="Proteomes" id="UP000694680">
    <property type="component" value="Chromosome 12"/>
</dbReference>
<feature type="active site" description="Proton acceptor" evidence="3">
    <location>
        <position position="160"/>
    </location>
</feature>
<feature type="chain" id="PRO_5034215506" evidence="7">
    <location>
        <begin position="18"/>
        <end position="503"/>
    </location>
</feature>
<comment type="similarity">
    <text evidence="1 5">Belongs to the GDA1/CD39 NTPase family.</text>
</comment>
<dbReference type="GeneID" id="114473763"/>
<dbReference type="GO" id="GO:0004382">
    <property type="term" value="F:GDP phosphatase activity"/>
    <property type="evidence" value="ECO:0007669"/>
    <property type="project" value="TreeGrafter"/>
</dbReference>
<dbReference type="PANTHER" id="PTHR11782">
    <property type="entry name" value="ADENOSINE/GUANOSINE DIPHOSPHATASE"/>
    <property type="match status" value="1"/>
</dbReference>
<reference evidence="8" key="3">
    <citation type="submission" date="2025-09" db="UniProtKB">
        <authorList>
            <consortium name="Ensembl"/>
        </authorList>
    </citation>
    <scope>IDENTIFICATION</scope>
</reference>
<dbReference type="AlphaFoldDB" id="A0A8C5DYL2"/>
<dbReference type="OrthoDB" id="6372431at2759"/>
<keyword evidence="4" id="KW-0067">ATP-binding</keyword>
<dbReference type="Gene3D" id="3.30.420.150">
    <property type="entry name" value="Exopolyphosphatase. Domain 2"/>
    <property type="match status" value="1"/>
</dbReference>
<protein>
    <submittedName>
        <fullName evidence="8">Ectonucleoside triphosphate diphosphohydrolase 2-like</fullName>
    </submittedName>
</protein>
<feature type="transmembrane region" description="Helical" evidence="6">
    <location>
        <begin position="464"/>
        <end position="485"/>
    </location>
</feature>
<feature type="binding site" evidence="4">
    <location>
        <begin position="199"/>
        <end position="203"/>
    </location>
    <ligand>
        <name>ATP</name>
        <dbReference type="ChEBI" id="CHEBI:30616"/>
    </ligand>
</feature>
<keyword evidence="6" id="KW-0472">Membrane</keyword>
<dbReference type="GO" id="GO:0005886">
    <property type="term" value="C:plasma membrane"/>
    <property type="evidence" value="ECO:0007669"/>
    <property type="project" value="TreeGrafter"/>
</dbReference>